<keyword evidence="3" id="KW-0862">Zinc</keyword>
<evidence type="ECO:0000256" key="1">
    <source>
        <dbReference type="ARBA" id="ARBA00022723"/>
    </source>
</evidence>
<dbReference type="SUPFAM" id="SSF57716">
    <property type="entry name" value="Glucocorticoid receptor-like (DNA-binding domain)"/>
    <property type="match status" value="1"/>
</dbReference>
<dbReference type="InterPro" id="IPR050200">
    <property type="entry name" value="Nuclear_hormone_rcpt_NR3"/>
</dbReference>
<proteinExistence type="predicted"/>
<dbReference type="SUPFAM" id="SSF48508">
    <property type="entry name" value="Nuclear receptor ligand-binding domain"/>
    <property type="match status" value="1"/>
</dbReference>
<dbReference type="InterPro" id="IPR013088">
    <property type="entry name" value="Znf_NHR/GATA"/>
</dbReference>
<dbReference type="PRINTS" id="PR00047">
    <property type="entry name" value="STROIDFINGER"/>
</dbReference>
<dbReference type="PROSITE" id="PS51843">
    <property type="entry name" value="NR_LBD"/>
    <property type="match status" value="1"/>
</dbReference>
<keyword evidence="2" id="KW-0863">Zinc-finger</keyword>
<comment type="caution">
    <text evidence="12">The sequence shown here is derived from an EMBL/GenBank/DDBJ whole genome shotgun (WGS) entry which is preliminary data.</text>
</comment>
<dbReference type="SMART" id="SM00399">
    <property type="entry name" value="ZnF_C4"/>
    <property type="match status" value="1"/>
</dbReference>
<gene>
    <name evidence="12" type="ORF">BOX15_Mlig014151g1</name>
</gene>
<evidence type="ECO:0000256" key="4">
    <source>
        <dbReference type="ARBA" id="ARBA00023015"/>
    </source>
</evidence>
<evidence type="ECO:0000256" key="6">
    <source>
        <dbReference type="ARBA" id="ARBA00023163"/>
    </source>
</evidence>
<dbReference type="Gene3D" id="3.30.50.10">
    <property type="entry name" value="Erythroid Transcription Factor GATA-1, subunit A"/>
    <property type="match status" value="1"/>
</dbReference>
<dbReference type="InterPro" id="IPR001628">
    <property type="entry name" value="Znf_hrmn_rcpt"/>
</dbReference>
<evidence type="ECO:0000256" key="2">
    <source>
        <dbReference type="ARBA" id="ARBA00022771"/>
    </source>
</evidence>
<feature type="compositionally biased region" description="Basic residues" evidence="9">
    <location>
        <begin position="33"/>
        <end position="47"/>
    </location>
</feature>
<protein>
    <recommendedName>
        <fullName evidence="14">Nuclear receptor domain-containing protein</fullName>
    </recommendedName>
</protein>
<dbReference type="OrthoDB" id="5799427at2759"/>
<name>A0A267G686_9PLAT</name>
<evidence type="ECO:0000256" key="8">
    <source>
        <dbReference type="ARBA" id="ARBA00023242"/>
    </source>
</evidence>
<dbReference type="SMART" id="SM00430">
    <property type="entry name" value="HOLI"/>
    <property type="match status" value="1"/>
</dbReference>
<dbReference type="EMBL" id="NIVC01000525">
    <property type="protein sequence ID" value="PAA81531.1"/>
    <property type="molecule type" value="Genomic_DNA"/>
</dbReference>
<dbReference type="Proteomes" id="UP000215902">
    <property type="component" value="Unassembled WGS sequence"/>
</dbReference>
<dbReference type="GO" id="GO:0003700">
    <property type="term" value="F:DNA-binding transcription factor activity"/>
    <property type="evidence" value="ECO:0007669"/>
    <property type="project" value="InterPro"/>
</dbReference>
<dbReference type="AlphaFoldDB" id="A0A267G686"/>
<feature type="domain" description="Nuclear receptor" evidence="10">
    <location>
        <begin position="49"/>
        <end position="127"/>
    </location>
</feature>
<keyword evidence="13" id="KW-1185">Reference proteome</keyword>
<reference evidence="12 13" key="1">
    <citation type="submission" date="2017-06" db="EMBL/GenBank/DDBJ databases">
        <title>A platform for efficient transgenesis in Macrostomum lignano, a flatworm model organism for stem cell research.</title>
        <authorList>
            <person name="Berezikov E."/>
        </authorList>
    </citation>
    <scope>NUCLEOTIDE SEQUENCE [LARGE SCALE GENOMIC DNA]</scope>
    <source>
        <strain evidence="12">DV1</strain>
        <tissue evidence="12">Whole organism</tissue>
    </source>
</reference>
<feature type="non-terminal residue" evidence="12">
    <location>
        <position position="1"/>
    </location>
</feature>
<feature type="domain" description="NR LBD" evidence="11">
    <location>
        <begin position="230"/>
        <end position="459"/>
    </location>
</feature>
<keyword evidence="4" id="KW-0805">Transcription regulation</keyword>
<organism evidence="12 13">
    <name type="scientific">Macrostomum lignano</name>
    <dbReference type="NCBI Taxonomy" id="282301"/>
    <lineage>
        <taxon>Eukaryota</taxon>
        <taxon>Metazoa</taxon>
        <taxon>Spiralia</taxon>
        <taxon>Lophotrochozoa</taxon>
        <taxon>Platyhelminthes</taxon>
        <taxon>Rhabditophora</taxon>
        <taxon>Macrostomorpha</taxon>
        <taxon>Macrostomida</taxon>
        <taxon>Macrostomidae</taxon>
        <taxon>Macrostomum</taxon>
    </lineage>
</organism>
<feature type="compositionally biased region" description="Low complexity" evidence="9">
    <location>
        <begin position="13"/>
        <end position="32"/>
    </location>
</feature>
<dbReference type="PROSITE" id="PS51030">
    <property type="entry name" value="NUCLEAR_REC_DBD_2"/>
    <property type="match status" value="1"/>
</dbReference>
<dbReference type="PANTHER" id="PTHR48092">
    <property type="entry name" value="KNIRPS-RELATED PROTEIN-RELATED"/>
    <property type="match status" value="1"/>
</dbReference>
<dbReference type="CDD" id="cd06916">
    <property type="entry name" value="NR_DBD_like"/>
    <property type="match status" value="1"/>
</dbReference>
<feature type="region of interest" description="Disordered" evidence="9">
    <location>
        <begin position="130"/>
        <end position="153"/>
    </location>
</feature>
<evidence type="ECO:0000259" key="10">
    <source>
        <dbReference type="PROSITE" id="PS51030"/>
    </source>
</evidence>
<accession>A0A267G686</accession>
<feature type="region of interest" description="Disordered" evidence="9">
    <location>
        <begin position="1"/>
        <end position="52"/>
    </location>
</feature>
<keyword evidence="8" id="KW-0539">Nucleus</keyword>
<dbReference type="Pfam" id="PF00105">
    <property type="entry name" value="zf-C4"/>
    <property type="match status" value="1"/>
</dbReference>
<dbReference type="InterPro" id="IPR000536">
    <property type="entry name" value="Nucl_hrmn_rcpt_lig-bd"/>
</dbReference>
<evidence type="ECO:0000313" key="13">
    <source>
        <dbReference type="Proteomes" id="UP000215902"/>
    </source>
</evidence>
<keyword evidence="6" id="KW-0804">Transcription</keyword>
<keyword evidence="5" id="KW-0238">DNA-binding</keyword>
<evidence type="ECO:0000256" key="9">
    <source>
        <dbReference type="SAM" id="MobiDB-lite"/>
    </source>
</evidence>
<keyword evidence="1" id="KW-0479">Metal-binding</keyword>
<sequence length="489" mass="53574">HTEEQTPPAGIANSSNGHSNGPSNGVSNNKNNGVKKHRKQQQRKKKQQQQQCRVCHRRASGHHYGALTCEACKAFFKRTVNSCLTYFCPVQRSGSRCPVRVPNKRQCPACRWKRCLEASMQIRLVRSASPVQQPVVGSQRDAESTNQLPPLLPSSVITAPADNAASNGANSSASNAAFSMASRQPPAYIQQLIAESAAKESEAAAALAAAAEAGLGREIVQQLRCTCIDELVSDIDMSDSSLAGVASQSERHALLLGICFNKHANDLVAFAKHLTGFAALPMPDRVQMLQLRWLNLVAWQIVYQSTPYDGHLKLCRNFWIRDDAPSLFAGRIPVRSGRLLRCFANLLTRLGLTEAEFLLLKVVFLLEAPPSYNWEDRPAIDRLQERYIAEFRSVCPSATRRARLLSLDGLLEAVRVLTVGYWLRVLQRTPYTPPPLVTEMLTFSLGNVPHVSSDLSDTAQPNQANQDVQVVTEASSSGCGGQLGINSIP</sequence>
<evidence type="ECO:0000256" key="3">
    <source>
        <dbReference type="ARBA" id="ARBA00022833"/>
    </source>
</evidence>
<evidence type="ECO:0000259" key="11">
    <source>
        <dbReference type="PROSITE" id="PS51843"/>
    </source>
</evidence>
<dbReference type="InterPro" id="IPR035500">
    <property type="entry name" value="NHR-like_dom_sf"/>
</dbReference>
<dbReference type="GO" id="GO:0043565">
    <property type="term" value="F:sequence-specific DNA binding"/>
    <property type="evidence" value="ECO:0007669"/>
    <property type="project" value="InterPro"/>
</dbReference>
<dbReference type="GO" id="GO:0008270">
    <property type="term" value="F:zinc ion binding"/>
    <property type="evidence" value="ECO:0007669"/>
    <property type="project" value="UniProtKB-KW"/>
</dbReference>
<evidence type="ECO:0000256" key="7">
    <source>
        <dbReference type="ARBA" id="ARBA00023170"/>
    </source>
</evidence>
<keyword evidence="7" id="KW-0675">Receptor</keyword>
<dbReference type="Gene3D" id="1.10.565.10">
    <property type="entry name" value="Retinoid X Receptor"/>
    <property type="match status" value="1"/>
</dbReference>
<dbReference type="Pfam" id="PF00104">
    <property type="entry name" value="Hormone_recep"/>
    <property type="match status" value="1"/>
</dbReference>
<dbReference type="STRING" id="282301.A0A267G686"/>
<evidence type="ECO:0000256" key="5">
    <source>
        <dbReference type="ARBA" id="ARBA00023125"/>
    </source>
</evidence>
<evidence type="ECO:0008006" key="14">
    <source>
        <dbReference type="Google" id="ProtNLM"/>
    </source>
</evidence>
<evidence type="ECO:0000313" key="12">
    <source>
        <dbReference type="EMBL" id="PAA81531.1"/>
    </source>
</evidence>